<evidence type="ECO:0000313" key="3">
    <source>
        <dbReference type="EMBL" id="MBB4761345.1"/>
    </source>
</evidence>
<dbReference type="Pfam" id="PF00188">
    <property type="entry name" value="CAP"/>
    <property type="match status" value="1"/>
</dbReference>
<dbReference type="Gene3D" id="3.40.33.10">
    <property type="entry name" value="CAP"/>
    <property type="match status" value="1"/>
</dbReference>
<dbReference type="AlphaFoldDB" id="A0A7W7MPB4"/>
<accession>A0A7W7MPB4</accession>
<comment type="caution">
    <text evidence="3">The sequence shown here is derived from an EMBL/GenBank/DDBJ whole genome shotgun (WGS) entry which is preliminary data.</text>
</comment>
<dbReference type="CDD" id="cd05379">
    <property type="entry name" value="CAP_bacterial"/>
    <property type="match status" value="1"/>
</dbReference>
<dbReference type="PANTHER" id="PTHR31157:SF1">
    <property type="entry name" value="SCP DOMAIN-CONTAINING PROTEIN"/>
    <property type="match status" value="1"/>
</dbReference>
<proteinExistence type="predicted"/>
<protein>
    <submittedName>
        <fullName evidence="3">Uncharacterized protein YkwD</fullName>
    </submittedName>
</protein>
<feature type="region of interest" description="Disordered" evidence="1">
    <location>
        <begin position="52"/>
        <end position="110"/>
    </location>
</feature>
<dbReference type="PANTHER" id="PTHR31157">
    <property type="entry name" value="SCP DOMAIN-CONTAINING PROTEIN"/>
    <property type="match status" value="1"/>
</dbReference>
<evidence type="ECO:0000256" key="1">
    <source>
        <dbReference type="SAM" id="MobiDB-lite"/>
    </source>
</evidence>
<name>A0A7W7MPB4_9ACTN</name>
<dbReference type="SUPFAM" id="SSF55797">
    <property type="entry name" value="PR-1-like"/>
    <property type="match status" value="1"/>
</dbReference>
<sequence>MSMSAARRARFTLVAGATAVVIGVGFTAVGLNRNASAAANRAAADTALLAAEPIGDPGTDPLDDVAPADPGTPTSKPPAPKATTTSPKPKPAKSKTSAPTRKKAETAPATSGSIIDQVLAHINAARAEEGLPAYRLDSSLSKASALHNKLMIDGCGLSHRCSGEGDIGTRFSAQGVDWSSAGENIGFGSAGADNSAIVRAANGLTDSMLAEVPPEDGHRKNLLSKSFKRIGLSVVRDGKGIVWMTQDFVG</sequence>
<dbReference type="EMBL" id="JACHNH010000001">
    <property type="protein sequence ID" value="MBB4761345.1"/>
    <property type="molecule type" value="Genomic_DNA"/>
</dbReference>
<dbReference type="InterPro" id="IPR035940">
    <property type="entry name" value="CAP_sf"/>
</dbReference>
<reference evidence="3 4" key="1">
    <citation type="submission" date="2020-08" db="EMBL/GenBank/DDBJ databases">
        <title>Sequencing the genomes of 1000 actinobacteria strains.</title>
        <authorList>
            <person name="Klenk H.-P."/>
        </authorList>
    </citation>
    <scope>NUCLEOTIDE SEQUENCE [LARGE SCALE GENOMIC DNA]</scope>
    <source>
        <strain evidence="3 4">DSM 43149</strain>
    </source>
</reference>
<dbReference type="Proteomes" id="UP000578112">
    <property type="component" value="Unassembled WGS sequence"/>
</dbReference>
<evidence type="ECO:0000259" key="2">
    <source>
        <dbReference type="Pfam" id="PF00188"/>
    </source>
</evidence>
<feature type="domain" description="SCP" evidence="2">
    <location>
        <begin position="119"/>
        <end position="248"/>
    </location>
</feature>
<dbReference type="InterPro" id="IPR014044">
    <property type="entry name" value="CAP_dom"/>
</dbReference>
<keyword evidence="4" id="KW-1185">Reference proteome</keyword>
<gene>
    <name evidence="3" type="ORF">BJ971_001901</name>
</gene>
<evidence type="ECO:0000313" key="4">
    <source>
        <dbReference type="Proteomes" id="UP000578112"/>
    </source>
</evidence>
<organism evidence="3 4">
    <name type="scientific">Actinoplanes digitatis</name>
    <dbReference type="NCBI Taxonomy" id="1868"/>
    <lineage>
        <taxon>Bacteria</taxon>
        <taxon>Bacillati</taxon>
        <taxon>Actinomycetota</taxon>
        <taxon>Actinomycetes</taxon>
        <taxon>Micromonosporales</taxon>
        <taxon>Micromonosporaceae</taxon>
        <taxon>Actinoplanes</taxon>
    </lineage>
</organism>